<dbReference type="GO" id="GO:0005634">
    <property type="term" value="C:nucleus"/>
    <property type="evidence" value="ECO:0007669"/>
    <property type="project" value="TreeGrafter"/>
</dbReference>
<dbReference type="InterPro" id="IPR007857">
    <property type="entry name" value="Arg_MeTrfase_PRMT5"/>
</dbReference>
<dbReference type="PANTHER" id="PTHR10738">
    <property type="entry name" value="PROTEIN ARGININE N-METHYLTRANSFERASE 5"/>
    <property type="match status" value="1"/>
</dbReference>
<comment type="caution">
    <text evidence="12">The sequence shown here is derived from an EMBL/GenBank/DDBJ whole genome shotgun (WGS) entry which is preliminary data.</text>
</comment>
<dbReference type="GO" id="GO:0032259">
    <property type="term" value="P:methylation"/>
    <property type="evidence" value="ECO:0007669"/>
    <property type="project" value="UniProtKB-KW"/>
</dbReference>
<feature type="domain" description="PRMT5 arginine-N-methyltransferase" evidence="9">
    <location>
        <begin position="368"/>
        <end position="547"/>
    </location>
</feature>
<evidence type="ECO:0000259" key="10">
    <source>
        <dbReference type="Pfam" id="PF17285"/>
    </source>
</evidence>
<feature type="domain" description="PRMT5 TIM barrel" evidence="10">
    <location>
        <begin position="47"/>
        <end position="351"/>
    </location>
</feature>
<proteinExistence type="inferred from homology"/>
<feature type="region of interest" description="Disordered" evidence="8">
    <location>
        <begin position="1"/>
        <end position="28"/>
    </location>
</feature>
<dbReference type="GO" id="GO:0005829">
    <property type="term" value="C:cytosol"/>
    <property type="evidence" value="ECO:0007669"/>
    <property type="project" value="TreeGrafter"/>
</dbReference>
<evidence type="ECO:0000259" key="9">
    <source>
        <dbReference type="Pfam" id="PF05185"/>
    </source>
</evidence>
<evidence type="ECO:0000256" key="4">
    <source>
        <dbReference type="PIRNR" id="PIRNR015894"/>
    </source>
</evidence>
<keyword evidence="2 4" id="KW-0808">Transferase</keyword>
<dbReference type="PROSITE" id="PS51678">
    <property type="entry name" value="SAM_MT_PRMT"/>
    <property type="match status" value="1"/>
</dbReference>
<accession>A0A444SAD5</accession>
<dbReference type="Pfam" id="PF17286">
    <property type="entry name" value="PRMT5_C"/>
    <property type="match status" value="1"/>
</dbReference>
<dbReference type="Gene3D" id="3.40.50.150">
    <property type="entry name" value="Vaccinia Virus protein VP39"/>
    <property type="match status" value="1"/>
</dbReference>
<evidence type="ECO:0000313" key="12">
    <source>
        <dbReference type="EMBL" id="RXG50340.1"/>
    </source>
</evidence>
<feature type="binding site" evidence="6">
    <location>
        <position position="392"/>
    </location>
    <ligand>
        <name>S-adenosyl-L-methionine</name>
        <dbReference type="ChEBI" id="CHEBI:59789"/>
    </ligand>
</feature>
<evidence type="ECO:0000256" key="8">
    <source>
        <dbReference type="SAM" id="MobiDB-lite"/>
    </source>
</evidence>
<reference evidence="12 13" key="1">
    <citation type="submission" date="2018-12" db="EMBL/GenBank/DDBJ databases">
        <title>Genome of Verticillium dahliae isolate Getta Getta.</title>
        <authorList>
            <person name="Gardiner D.M."/>
        </authorList>
    </citation>
    <scope>NUCLEOTIDE SEQUENCE [LARGE SCALE GENOMIC DNA]</scope>
    <source>
        <strain evidence="12 13">Getta Getta</strain>
    </source>
</reference>
<feature type="active site" description="Proton donor/acceptor" evidence="5">
    <location>
        <position position="518"/>
    </location>
</feature>
<dbReference type="Proteomes" id="UP000288725">
    <property type="component" value="Chromosome 7"/>
</dbReference>
<dbReference type="FunFam" id="3.40.50.150:FF:000149">
    <property type="entry name" value="Protein arginine N-methyltransferase"/>
    <property type="match status" value="1"/>
</dbReference>
<feature type="binding site" evidence="6">
    <location>
        <position position="463"/>
    </location>
    <ligand>
        <name>S-adenosyl-L-methionine</name>
        <dbReference type="ChEBI" id="CHEBI:59789"/>
    </ligand>
</feature>
<dbReference type="InterPro" id="IPR029063">
    <property type="entry name" value="SAM-dependent_MTases_sf"/>
</dbReference>
<dbReference type="EMBL" id="RSDZ01000008">
    <property type="protein sequence ID" value="RXG50340.1"/>
    <property type="molecule type" value="Genomic_DNA"/>
</dbReference>
<evidence type="ECO:0000256" key="7">
    <source>
        <dbReference type="PIRSR" id="PIRSR015894-3"/>
    </source>
</evidence>
<keyword evidence="3 4" id="KW-0949">S-adenosyl-L-methionine</keyword>
<dbReference type="Pfam" id="PF05185">
    <property type="entry name" value="PRMT5"/>
    <property type="match status" value="1"/>
</dbReference>
<gene>
    <name evidence="12" type="ORF">VDGE_02006</name>
</gene>
<keyword evidence="1 4" id="KW-0489">Methyltransferase</keyword>
<comment type="similarity">
    <text evidence="4">Belongs to the class I-like SAM-binding methyltransferase superfamily.</text>
</comment>
<dbReference type="SMR" id="A0A444SAD5"/>
<evidence type="ECO:0000256" key="5">
    <source>
        <dbReference type="PIRSR" id="PIRSR015894-1"/>
    </source>
</evidence>
<evidence type="ECO:0000256" key="3">
    <source>
        <dbReference type="ARBA" id="ARBA00022691"/>
    </source>
</evidence>
<dbReference type="Gene3D" id="2.70.160.11">
    <property type="entry name" value="Hnrnp arginine n-methyltransferase1"/>
    <property type="match status" value="1"/>
</dbReference>
<dbReference type="PIRSF" id="PIRSF015894">
    <property type="entry name" value="Skb1_MeTrfase"/>
    <property type="match status" value="1"/>
</dbReference>
<name>A0A444SAD5_VERDA</name>
<feature type="active site" description="Proton donor/acceptor" evidence="5">
    <location>
        <position position="527"/>
    </location>
</feature>
<dbReference type="InterPro" id="IPR025799">
    <property type="entry name" value="Arg_MeTrfase"/>
</dbReference>
<dbReference type="GO" id="GO:0016274">
    <property type="term" value="F:protein-arginine N-methyltransferase activity"/>
    <property type="evidence" value="ECO:0007669"/>
    <property type="project" value="InterPro"/>
</dbReference>
<dbReference type="SUPFAM" id="SSF53335">
    <property type="entry name" value="S-adenosyl-L-methionine-dependent methyltransferases"/>
    <property type="match status" value="1"/>
</dbReference>
<organism evidence="12 13">
    <name type="scientific">Verticillium dahliae</name>
    <name type="common">Verticillium wilt</name>
    <dbReference type="NCBI Taxonomy" id="27337"/>
    <lineage>
        <taxon>Eukaryota</taxon>
        <taxon>Fungi</taxon>
        <taxon>Dikarya</taxon>
        <taxon>Ascomycota</taxon>
        <taxon>Pezizomycotina</taxon>
        <taxon>Sordariomycetes</taxon>
        <taxon>Hypocreomycetidae</taxon>
        <taxon>Glomerellales</taxon>
        <taxon>Plectosphaerellaceae</taxon>
        <taxon>Verticillium</taxon>
    </lineage>
</organism>
<evidence type="ECO:0000256" key="1">
    <source>
        <dbReference type="ARBA" id="ARBA00022603"/>
    </source>
</evidence>
<feature type="binding site" evidence="6">
    <location>
        <begin position="401"/>
        <end position="402"/>
    </location>
    <ligand>
        <name>S-adenosyl-L-methionine</name>
        <dbReference type="ChEBI" id="CHEBI:59789"/>
    </ligand>
</feature>
<dbReference type="PANTHER" id="PTHR10738:SF0">
    <property type="entry name" value="PROTEIN ARGININE N-METHYLTRANSFERASE 5"/>
    <property type="match status" value="1"/>
</dbReference>
<evidence type="ECO:0000259" key="11">
    <source>
        <dbReference type="Pfam" id="PF17286"/>
    </source>
</evidence>
<feature type="domain" description="PRMT5 oligomerisation" evidence="11">
    <location>
        <begin position="550"/>
        <end position="763"/>
    </location>
</feature>
<dbReference type="InterPro" id="IPR035247">
    <property type="entry name" value="PRMT5_TIM"/>
</dbReference>
<dbReference type="GO" id="GO:0006355">
    <property type="term" value="P:regulation of DNA-templated transcription"/>
    <property type="evidence" value="ECO:0007669"/>
    <property type="project" value="TreeGrafter"/>
</dbReference>
<evidence type="ECO:0000313" key="13">
    <source>
        <dbReference type="Proteomes" id="UP000288725"/>
    </source>
</evidence>
<evidence type="ECO:0000256" key="6">
    <source>
        <dbReference type="PIRSR" id="PIRSR015894-2"/>
    </source>
</evidence>
<protein>
    <recommendedName>
        <fullName evidence="4">Protein arginine N-methyltransferase</fullName>
    </recommendedName>
</protein>
<dbReference type="AlphaFoldDB" id="A0A444SAD5"/>
<feature type="site" description="Critical for specifying symmetric addition of methyl groups" evidence="7">
    <location>
        <position position="395"/>
    </location>
</feature>
<feature type="binding site" evidence="6">
    <location>
        <begin position="490"/>
        <end position="491"/>
    </location>
    <ligand>
        <name>S-adenosyl-L-methionine</name>
        <dbReference type="ChEBI" id="CHEBI:59789"/>
    </ligand>
</feature>
<dbReference type="InterPro" id="IPR035075">
    <property type="entry name" value="PRMT5"/>
</dbReference>
<dbReference type="InterPro" id="IPR035248">
    <property type="entry name" value="PRMT5_C"/>
</dbReference>
<dbReference type="Gene3D" id="3.20.20.150">
    <property type="entry name" value="Divalent-metal-dependent TIM barrel enzymes"/>
    <property type="match status" value="1"/>
</dbReference>
<sequence length="771" mass="85742">MADNDNYSQDGGEYSTARPNFHLGQHDSTREEPLTDMQYGQVLNAGITFVTSPVTNKNFHSRVVELVKAHLALVKEAGPHAQSLADPIIPPLTPKDTALFPSPVVNTYIAYTSPWIDLASTNPVIANISRQVLNLEVAYANFCGVRSVVVPGPRADASKNGGNQGLAQYGRALQEAMTVGSRLNFLIHIPMYREPGLEEKVDTLSVLLGEGKKAAQEIDVYSTWDSWHVIRTICEYSLRLFVALRIPKVLPEREVQEKWFAEPLHYLTLRPETFKKNASGHPALPRTHQDLLFSYMRLKNAPWLLLVDTGPDLATLDAEAKRAAQADFPALGETTPKESEPKSFRAYIEYLKWLEFQQPPLNYLERTTLTSFQDWLQSPLQPLSDNLESATYEIFEGDPVKYNQYEEAIAEALAEWKDLGRACSSPKGAVVIAVAGSGRGPLVTRALKAANETGVAVEVWAVEKNPNAYVYLLRQNELVWGGRVTVVKTDMRAWKGPLVSGTPDNNPVYGKVDILVSELLGSFADNELSPECLDGVQHVLAPHGISIPESYTAHMTPVAHPRIHSDLLTRLPTDPNAFETPWVVRLFAMDFAAAEKVPGHPRFQQAWEFEHPLPEATMQLMEARRAGGVMGGGGGSMAGAAGANDHNSRFCHLTFVCRTRGVIHGLAGYFESVLYAPRLGDKAKVEISTHPDQIDQKSKDMISWFPIYFPIKQPLYYPADTELEVSMWRQTDDSKVWYEWLIEAYTWVGEGQRIKVGSSELTSSRKVACLM</sequence>
<dbReference type="Pfam" id="PF17285">
    <property type="entry name" value="PRMT5_TIM"/>
    <property type="match status" value="1"/>
</dbReference>
<evidence type="ECO:0000256" key="2">
    <source>
        <dbReference type="ARBA" id="ARBA00022679"/>
    </source>
</evidence>